<evidence type="ECO:0000313" key="5">
    <source>
        <dbReference type="Proteomes" id="UP000756387"/>
    </source>
</evidence>
<dbReference type="InterPro" id="IPR050879">
    <property type="entry name" value="Acyltransferase_3"/>
</dbReference>
<protein>
    <submittedName>
        <fullName evidence="4">Acyltransferase</fullName>
    </submittedName>
</protein>
<proteinExistence type="predicted"/>
<keyword evidence="5" id="KW-1185">Reference proteome</keyword>
<feature type="transmembrane region" description="Helical" evidence="2">
    <location>
        <begin position="248"/>
        <end position="266"/>
    </location>
</feature>
<feature type="transmembrane region" description="Helical" evidence="2">
    <location>
        <begin position="21"/>
        <end position="41"/>
    </location>
</feature>
<organism evidence="4 5">
    <name type="scientific">Nocardioides malaquae</name>
    <dbReference type="NCBI Taxonomy" id="2773426"/>
    <lineage>
        <taxon>Bacteria</taxon>
        <taxon>Bacillati</taxon>
        <taxon>Actinomycetota</taxon>
        <taxon>Actinomycetes</taxon>
        <taxon>Propionibacteriales</taxon>
        <taxon>Nocardioidaceae</taxon>
        <taxon>Nocardioides</taxon>
    </lineage>
</organism>
<feature type="transmembrane region" description="Helical" evidence="2">
    <location>
        <begin position="209"/>
        <end position="227"/>
    </location>
</feature>
<feature type="transmembrane region" description="Helical" evidence="2">
    <location>
        <begin position="92"/>
        <end position="110"/>
    </location>
</feature>
<dbReference type="GO" id="GO:0016746">
    <property type="term" value="F:acyltransferase activity"/>
    <property type="evidence" value="ECO:0007669"/>
    <property type="project" value="UniProtKB-KW"/>
</dbReference>
<feature type="transmembrane region" description="Helical" evidence="2">
    <location>
        <begin position="150"/>
        <end position="167"/>
    </location>
</feature>
<feature type="transmembrane region" description="Helical" evidence="2">
    <location>
        <begin position="349"/>
        <end position="371"/>
    </location>
</feature>
<dbReference type="PANTHER" id="PTHR23028">
    <property type="entry name" value="ACETYLTRANSFERASE"/>
    <property type="match status" value="1"/>
</dbReference>
<comment type="caution">
    <text evidence="4">The sequence shown here is derived from an EMBL/GenBank/DDBJ whole genome shotgun (WGS) entry which is preliminary data.</text>
</comment>
<dbReference type="PANTHER" id="PTHR23028:SF53">
    <property type="entry name" value="ACYL_TRANSF_3 DOMAIN-CONTAINING PROTEIN"/>
    <property type="match status" value="1"/>
</dbReference>
<keyword evidence="2" id="KW-1133">Transmembrane helix</keyword>
<keyword evidence="4" id="KW-0012">Acyltransferase</keyword>
<evidence type="ECO:0000256" key="1">
    <source>
        <dbReference type="SAM" id="MobiDB-lite"/>
    </source>
</evidence>
<sequence>MAATEVTGVDPTSREVKDAQISSLTGMRGFAALMVVLIHVTGRTEYPWLGVHGYGPIALFVLSGFLLYRPFARWVLGVAPRPNLRDYAIRRVLRIFPAYWAVLHIWYFVYPAAVPSSFGTYLKQLTLINTLEFFGLVQGLQQSWSMGTELTWYLALPLLALLAHTVVPKVTARHRVKVHVAMLLTALPVSVGWLWFVHHESQWMSAGMWLPKFIACFAFGALVAMMMEAERAGLTTITRGRKLMEDPWLLPLLAVLFVVVGTSEWGGPHTFEALTLSQELVRDGSAFGLAGTLLVISTFSGPRAPFVRLLSTRWMQATGRWSYGIYLWHMPLIVLLASDRTFPEGPGGVLLWLLWVVPISYLLGAASYAWVEVPTMGWSKKLTTRSNRGGVRAARPGQPAPASSGGSVPTGGSGA</sequence>
<keyword evidence="2" id="KW-0812">Transmembrane</keyword>
<evidence type="ECO:0000256" key="2">
    <source>
        <dbReference type="SAM" id="Phobius"/>
    </source>
</evidence>
<dbReference type="Pfam" id="PF01757">
    <property type="entry name" value="Acyl_transf_3"/>
    <property type="match status" value="1"/>
</dbReference>
<feature type="compositionally biased region" description="Low complexity" evidence="1">
    <location>
        <begin position="388"/>
        <end position="407"/>
    </location>
</feature>
<keyword evidence="4" id="KW-0808">Transferase</keyword>
<dbReference type="EMBL" id="JADCSA010000001">
    <property type="protein sequence ID" value="MBE7323180.1"/>
    <property type="molecule type" value="Genomic_DNA"/>
</dbReference>
<feature type="transmembrane region" description="Helical" evidence="2">
    <location>
        <begin position="53"/>
        <end position="71"/>
    </location>
</feature>
<name>A0ABR9RP61_9ACTN</name>
<dbReference type="RefSeq" id="WP_193636515.1">
    <property type="nucleotide sequence ID" value="NZ_JADCSA010000001.1"/>
</dbReference>
<reference evidence="4 5" key="1">
    <citation type="submission" date="2020-10" db="EMBL/GenBank/DDBJ databases">
        <title>Nocardioides sp. isolated from sludge.</title>
        <authorList>
            <person name="Zhang X."/>
        </authorList>
    </citation>
    <scope>NUCLEOTIDE SEQUENCE [LARGE SCALE GENOMIC DNA]</scope>
    <source>
        <strain evidence="4 5">Y6</strain>
    </source>
</reference>
<evidence type="ECO:0000259" key="3">
    <source>
        <dbReference type="Pfam" id="PF01757"/>
    </source>
</evidence>
<accession>A0ABR9RP61</accession>
<evidence type="ECO:0000313" key="4">
    <source>
        <dbReference type="EMBL" id="MBE7323180.1"/>
    </source>
</evidence>
<feature type="transmembrane region" description="Helical" evidence="2">
    <location>
        <begin position="286"/>
        <end position="306"/>
    </location>
</feature>
<feature type="region of interest" description="Disordered" evidence="1">
    <location>
        <begin position="387"/>
        <end position="415"/>
    </location>
</feature>
<keyword evidence="2" id="KW-0472">Membrane</keyword>
<dbReference type="InterPro" id="IPR002656">
    <property type="entry name" value="Acyl_transf_3_dom"/>
</dbReference>
<feature type="domain" description="Acyltransferase 3" evidence="3">
    <location>
        <begin position="22"/>
        <end position="363"/>
    </location>
</feature>
<dbReference type="Proteomes" id="UP000756387">
    <property type="component" value="Unassembled WGS sequence"/>
</dbReference>
<feature type="transmembrane region" description="Helical" evidence="2">
    <location>
        <begin position="318"/>
        <end position="337"/>
    </location>
</feature>
<gene>
    <name evidence="4" type="ORF">IEQ44_00755</name>
</gene>
<feature type="transmembrane region" description="Helical" evidence="2">
    <location>
        <begin position="179"/>
        <end position="197"/>
    </location>
</feature>